<dbReference type="Pfam" id="PF17836">
    <property type="entry name" value="PglD_N"/>
    <property type="match status" value="1"/>
</dbReference>
<reference evidence="7 8" key="1">
    <citation type="submission" date="2015-03" db="EMBL/GenBank/DDBJ databases">
        <title>Genome sequencing of Methylobacterium tarhaniae DSM 25844.</title>
        <authorList>
            <person name="Chaudhry V."/>
            <person name="Patil P.B."/>
        </authorList>
    </citation>
    <scope>NUCLEOTIDE SEQUENCE [LARGE SCALE GENOMIC DNA]</scope>
    <source>
        <strain evidence="7 8">DSM 25844</strain>
    </source>
</reference>
<keyword evidence="2" id="KW-0808">Transferase</keyword>
<evidence type="ECO:0000256" key="1">
    <source>
        <dbReference type="ARBA" id="ARBA00007274"/>
    </source>
</evidence>
<dbReference type="CDD" id="cd03360">
    <property type="entry name" value="LbH_AT_putative"/>
    <property type="match status" value="1"/>
</dbReference>
<dbReference type="NCBIfam" id="TIGR03570">
    <property type="entry name" value="NeuD_NnaD"/>
    <property type="match status" value="1"/>
</dbReference>
<accession>A0A0J6SX48</accession>
<keyword evidence="3" id="KW-0677">Repeat</keyword>
<evidence type="ECO:0000313" key="7">
    <source>
        <dbReference type="EMBL" id="KMO39810.1"/>
    </source>
</evidence>
<feature type="binding site" evidence="5">
    <location>
        <position position="76"/>
    </location>
    <ligand>
        <name>substrate</name>
    </ligand>
</feature>
<feature type="domain" description="PglD N-terminal" evidence="6">
    <location>
        <begin position="5"/>
        <end position="80"/>
    </location>
</feature>
<organism evidence="7 8">
    <name type="scientific">Methylobacterium tarhaniae</name>
    <dbReference type="NCBI Taxonomy" id="1187852"/>
    <lineage>
        <taxon>Bacteria</taxon>
        <taxon>Pseudomonadati</taxon>
        <taxon>Pseudomonadota</taxon>
        <taxon>Alphaproteobacteria</taxon>
        <taxon>Hyphomicrobiales</taxon>
        <taxon>Methylobacteriaceae</taxon>
        <taxon>Methylobacterium</taxon>
    </lineage>
</organism>
<feature type="active site" description="Proton acceptor" evidence="4">
    <location>
        <position position="146"/>
    </location>
</feature>
<dbReference type="PATRIC" id="fig|1187852.3.peg.149"/>
<dbReference type="RefSeq" id="WP_048451702.1">
    <property type="nucleotide sequence ID" value="NZ_JBNNPJ010000186.1"/>
</dbReference>
<sequence length="220" mass="22168">MQRPLIILGTGGNALDILDLVESLSGPRPAPWRVAGFLDDARPEGDRVAGLPVLGRLAEARRLAEDPEAAFVNAIGSEASHRERLAIVAGTGLDPRRFATLIHAGAAVSSRAVLGPGTCIHAGASVAGNVVAGLHVAVGPGAIVGHDTVIEDGAVLAPGCVVSGFVRLGRSCYVGAGSALRQRVAIGERALVGLGAVVLRDVPAGATVVGNPARLLRMGA</sequence>
<comment type="similarity">
    <text evidence="1">Belongs to the transferase hexapeptide repeat family.</text>
</comment>
<evidence type="ECO:0000259" key="6">
    <source>
        <dbReference type="Pfam" id="PF17836"/>
    </source>
</evidence>
<keyword evidence="8" id="KW-1185">Reference proteome</keyword>
<dbReference type="InterPro" id="IPR011004">
    <property type="entry name" value="Trimer_LpxA-like_sf"/>
</dbReference>
<comment type="caution">
    <text evidence="7">The sequence shown here is derived from an EMBL/GenBank/DDBJ whole genome shotgun (WGS) entry which is preliminary data.</text>
</comment>
<dbReference type="PANTHER" id="PTHR43300:SF7">
    <property type="entry name" value="UDP-N-ACETYLBACILLOSAMINE N-ACETYLTRANSFERASE"/>
    <property type="match status" value="1"/>
</dbReference>
<dbReference type="PANTHER" id="PTHR43300">
    <property type="entry name" value="ACETYLTRANSFERASE"/>
    <property type="match status" value="1"/>
</dbReference>
<evidence type="ECO:0000256" key="5">
    <source>
        <dbReference type="PIRSR" id="PIRSR620019-2"/>
    </source>
</evidence>
<dbReference type="Proteomes" id="UP000036449">
    <property type="component" value="Unassembled WGS sequence"/>
</dbReference>
<name>A0A0J6SX48_9HYPH</name>
<dbReference type="InterPro" id="IPR041561">
    <property type="entry name" value="PglD_N"/>
</dbReference>
<protein>
    <recommendedName>
        <fullName evidence="6">PglD N-terminal domain-containing protein</fullName>
    </recommendedName>
</protein>
<evidence type="ECO:0000256" key="4">
    <source>
        <dbReference type="PIRSR" id="PIRSR620019-1"/>
    </source>
</evidence>
<evidence type="ECO:0000256" key="3">
    <source>
        <dbReference type="ARBA" id="ARBA00022737"/>
    </source>
</evidence>
<feature type="site" description="Increases basicity of active site His" evidence="4">
    <location>
        <position position="147"/>
    </location>
</feature>
<dbReference type="GO" id="GO:0016740">
    <property type="term" value="F:transferase activity"/>
    <property type="evidence" value="ECO:0007669"/>
    <property type="project" value="UniProtKB-KW"/>
</dbReference>
<evidence type="ECO:0000256" key="2">
    <source>
        <dbReference type="ARBA" id="ARBA00022679"/>
    </source>
</evidence>
<evidence type="ECO:0000313" key="8">
    <source>
        <dbReference type="Proteomes" id="UP000036449"/>
    </source>
</evidence>
<dbReference type="PROSITE" id="PS00101">
    <property type="entry name" value="HEXAPEP_TRANSFERASES"/>
    <property type="match status" value="1"/>
</dbReference>
<proteinExistence type="inferred from homology"/>
<dbReference type="InterPro" id="IPR020019">
    <property type="entry name" value="AcTrfase_PglD-like"/>
</dbReference>
<dbReference type="InterPro" id="IPR050179">
    <property type="entry name" value="Trans_hexapeptide_repeat"/>
</dbReference>
<dbReference type="Gene3D" id="3.40.50.20">
    <property type="match status" value="1"/>
</dbReference>
<dbReference type="EMBL" id="LABZ01000104">
    <property type="protein sequence ID" value="KMO39810.1"/>
    <property type="molecule type" value="Genomic_DNA"/>
</dbReference>
<dbReference type="Gene3D" id="2.160.10.10">
    <property type="entry name" value="Hexapeptide repeat proteins"/>
    <property type="match status" value="1"/>
</dbReference>
<dbReference type="InterPro" id="IPR018357">
    <property type="entry name" value="Hexapep_transf_CS"/>
</dbReference>
<dbReference type="OrthoDB" id="9815592at2"/>
<gene>
    <name evidence="7" type="ORF">VQ03_15100</name>
</gene>
<dbReference type="SUPFAM" id="SSF51161">
    <property type="entry name" value="Trimeric LpxA-like enzymes"/>
    <property type="match status" value="1"/>
</dbReference>
<dbReference type="AlphaFoldDB" id="A0A0J6SX48"/>